<protein>
    <recommendedName>
        <fullName evidence="2">Ribbon-helix-helix protein CopG domain-containing protein</fullName>
    </recommendedName>
</protein>
<feature type="non-terminal residue" evidence="1">
    <location>
        <position position="69"/>
    </location>
</feature>
<dbReference type="InterPro" id="IPR010985">
    <property type="entry name" value="Ribbon_hlx_hlx"/>
</dbReference>
<dbReference type="CDD" id="cd22231">
    <property type="entry name" value="RHH_NikR_HicB-like"/>
    <property type="match status" value="1"/>
</dbReference>
<proteinExistence type="predicted"/>
<comment type="caution">
    <text evidence="1">The sequence shown here is derived from an EMBL/GenBank/DDBJ whole genome shotgun (WGS) entry which is preliminary data.</text>
</comment>
<dbReference type="GO" id="GO:0006355">
    <property type="term" value="P:regulation of DNA-templated transcription"/>
    <property type="evidence" value="ECO:0007669"/>
    <property type="project" value="InterPro"/>
</dbReference>
<name>X1LKX4_9ZZZZ</name>
<sequence>MSKKPKKTRVSLTLTPVYVETLDTLVKNGLFIDRQDGIRQALRDLFQKQGLDPFLGQVPKNLKESEESQ</sequence>
<gene>
    <name evidence="1" type="ORF">S06H3_10271</name>
</gene>
<evidence type="ECO:0000313" key="1">
    <source>
        <dbReference type="EMBL" id="GAI06466.1"/>
    </source>
</evidence>
<reference evidence="1" key="1">
    <citation type="journal article" date="2014" name="Front. Microbiol.">
        <title>High frequency of phylogenetically diverse reductive dehalogenase-homologous genes in deep subseafloor sedimentary metagenomes.</title>
        <authorList>
            <person name="Kawai M."/>
            <person name="Futagami T."/>
            <person name="Toyoda A."/>
            <person name="Takaki Y."/>
            <person name="Nishi S."/>
            <person name="Hori S."/>
            <person name="Arai W."/>
            <person name="Tsubouchi T."/>
            <person name="Morono Y."/>
            <person name="Uchiyama I."/>
            <person name="Ito T."/>
            <person name="Fujiyama A."/>
            <person name="Inagaki F."/>
            <person name="Takami H."/>
        </authorList>
    </citation>
    <scope>NUCLEOTIDE SEQUENCE</scope>
    <source>
        <strain evidence="1">Expedition CK06-06</strain>
    </source>
</reference>
<dbReference type="EMBL" id="BARV01004727">
    <property type="protein sequence ID" value="GAI06466.1"/>
    <property type="molecule type" value="Genomic_DNA"/>
</dbReference>
<dbReference type="AlphaFoldDB" id="X1LKX4"/>
<evidence type="ECO:0008006" key="2">
    <source>
        <dbReference type="Google" id="ProtNLM"/>
    </source>
</evidence>
<dbReference type="SUPFAM" id="SSF47598">
    <property type="entry name" value="Ribbon-helix-helix"/>
    <property type="match status" value="1"/>
</dbReference>
<organism evidence="1">
    <name type="scientific">marine sediment metagenome</name>
    <dbReference type="NCBI Taxonomy" id="412755"/>
    <lineage>
        <taxon>unclassified sequences</taxon>
        <taxon>metagenomes</taxon>
        <taxon>ecological metagenomes</taxon>
    </lineage>
</organism>
<accession>X1LKX4</accession>